<comment type="caution">
    <text evidence="4">The sequence shown here is derived from an EMBL/GenBank/DDBJ whole genome shotgun (WGS) entry which is preliminary data.</text>
</comment>
<keyword evidence="1" id="KW-0433">Leucine-rich repeat</keyword>
<evidence type="ECO:0000256" key="1">
    <source>
        <dbReference type="ARBA" id="ARBA00022614"/>
    </source>
</evidence>
<dbReference type="OrthoDB" id="1490745at2"/>
<dbReference type="InterPro" id="IPR001611">
    <property type="entry name" value="Leu-rich_rpt"/>
</dbReference>
<dbReference type="InterPro" id="IPR027417">
    <property type="entry name" value="P-loop_NTPase"/>
</dbReference>
<dbReference type="InterPro" id="IPR025875">
    <property type="entry name" value="Leu-rich_rpt_4"/>
</dbReference>
<keyword evidence="2" id="KW-0677">Repeat</keyword>
<dbReference type="InterPro" id="IPR003591">
    <property type="entry name" value="Leu-rich_rpt_typical-subtyp"/>
</dbReference>
<dbReference type="Proteomes" id="UP000004095">
    <property type="component" value="Unassembled WGS sequence"/>
</dbReference>
<dbReference type="Pfam" id="PF20720">
    <property type="entry name" value="nSTAND3"/>
    <property type="match status" value="1"/>
</dbReference>
<dbReference type="eggNOG" id="COG5635">
    <property type="taxonomic scope" value="Bacteria"/>
</dbReference>
<dbReference type="PANTHER" id="PTHR15454:SF56">
    <property type="entry name" value="PROTEIN PHOSPHATASE 1 REGULATORY SUBUNIT 7-RELATED"/>
    <property type="match status" value="1"/>
</dbReference>
<dbReference type="SMART" id="SM00365">
    <property type="entry name" value="LRR_SD22"/>
    <property type="match status" value="2"/>
</dbReference>
<dbReference type="eggNOG" id="COG4886">
    <property type="taxonomic scope" value="Bacteria"/>
</dbReference>
<dbReference type="InterPro" id="IPR049050">
    <property type="entry name" value="nSTAND3"/>
</dbReference>
<dbReference type="PROSITE" id="PS51450">
    <property type="entry name" value="LRR"/>
    <property type="match status" value="2"/>
</dbReference>
<gene>
    <name evidence="4" type="ORF">M23134_00390</name>
</gene>
<dbReference type="GO" id="GO:0005737">
    <property type="term" value="C:cytoplasm"/>
    <property type="evidence" value="ECO:0007669"/>
    <property type="project" value="TreeGrafter"/>
</dbReference>
<dbReference type="InterPro" id="IPR032675">
    <property type="entry name" value="LRR_dom_sf"/>
</dbReference>
<organism evidence="4 5">
    <name type="scientific">Microscilla marina ATCC 23134</name>
    <dbReference type="NCBI Taxonomy" id="313606"/>
    <lineage>
        <taxon>Bacteria</taxon>
        <taxon>Pseudomonadati</taxon>
        <taxon>Bacteroidota</taxon>
        <taxon>Cytophagia</taxon>
        <taxon>Cytophagales</taxon>
        <taxon>Microscillaceae</taxon>
        <taxon>Microscilla</taxon>
    </lineage>
</organism>
<evidence type="ECO:0000313" key="5">
    <source>
        <dbReference type="Proteomes" id="UP000004095"/>
    </source>
</evidence>
<dbReference type="SMART" id="SM00369">
    <property type="entry name" value="LRR_TYP"/>
    <property type="match status" value="2"/>
</dbReference>
<accession>A1ZIX0</accession>
<feature type="domain" description="Novel STAND NTPase 3" evidence="3">
    <location>
        <begin position="64"/>
        <end position="186"/>
    </location>
</feature>
<proteinExistence type="predicted"/>
<dbReference type="AlphaFoldDB" id="A1ZIX0"/>
<name>A1ZIX0_MICM2</name>
<evidence type="ECO:0000256" key="2">
    <source>
        <dbReference type="ARBA" id="ARBA00022737"/>
    </source>
</evidence>
<keyword evidence="5" id="KW-1185">Reference proteome</keyword>
<dbReference type="RefSeq" id="WP_002695868.1">
    <property type="nucleotide sequence ID" value="NZ_AAWS01000010.1"/>
</dbReference>
<dbReference type="SUPFAM" id="SSF52540">
    <property type="entry name" value="P-loop containing nucleoside triphosphate hydrolases"/>
    <property type="match status" value="1"/>
</dbReference>
<dbReference type="PANTHER" id="PTHR15454">
    <property type="entry name" value="NISCHARIN RELATED"/>
    <property type="match status" value="1"/>
</dbReference>
<dbReference type="Gene3D" id="3.80.10.10">
    <property type="entry name" value="Ribonuclease Inhibitor"/>
    <property type="match status" value="1"/>
</dbReference>
<sequence>MKLQEIKEDLYKYYTKHEINHALKNYVPTHCQNVAPETANDPLNQCAFVTRQLLIPFFTQRNLKDSMYRDKFYIILAEAGMGKTTFMLNLYVKYAELLAETDYKIKIFPLSFPNAMEEVEAMPAEERANTILLLDAFDEDNEAIKAHQKRLHYILQKVGDFKEVIFTCRTQFFPQEEEDSGEIGVLKFKYQDNTYQFRKIYLSPFSNEDIKAYLKKTYNLLNINKRKKAEKIVLHSPNLMVRPMLLRYIDDLIKSRDHYSSTYQIYTELIAKWIEREVQRRPDNKEKYRKDLYKFSREVAIDMYMNRKRRGGFIISDDELKVLAENNNVDLGTLELKTRALLHMNTLHQCTFAHKSILEYFLVTEAFYNLQFAKHLDLSDLEQGEQLRGEMLYEKAKSLFGRYKTYTSGKSKDFVNISVADLEKVKHAALIKIDSHDIQVLRIFKSLGLLQINDIQIGVDQLDNFLYKNTLELSSKNITQINDLQFLTNLESLDLSNNQITDLTPLRNLKKLKRLNLSNNQIEDLSILDELPNLVEVDVQGNDQARPTARVLAS</sequence>
<dbReference type="EMBL" id="AAWS01000010">
    <property type="protein sequence ID" value="EAY29506.1"/>
    <property type="molecule type" value="Genomic_DNA"/>
</dbReference>
<dbReference type="Pfam" id="PF12799">
    <property type="entry name" value="LRR_4"/>
    <property type="match status" value="1"/>
</dbReference>
<evidence type="ECO:0000313" key="4">
    <source>
        <dbReference type="EMBL" id="EAY29506.1"/>
    </source>
</evidence>
<protein>
    <submittedName>
        <fullName evidence="4">Leucine Rich Repeat domain protein</fullName>
    </submittedName>
</protein>
<dbReference type="SUPFAM" id="SSF52058">
    <property type="entry name" value="L domain-like"/>
    <property type="match status" value="1"/>
</dbReference>
<evidence type="ECO:0000259" key="3">
    <source>
        <dbReference type="Pfam" id="PF20720"/>
    </source>
</evidence>
<dbReference type="PRINTS" id="PR00019">
    <property type="entry name" value="LEURICHRPT"/>
</dbReference>
<reference evidence="4 5" key="1">
    <citation type="submission" date="2007-01" db="EMBL/GenBank/DDBJ databases">
        <authorList>
            <person name="Haygood M."/>
            <person name="Podell S."/>
            <person name="Anderson C."/>
            <person name="Hopkinson B."/>
            <person name="Roe K."/>
            <person name="Barbeau K."/>
            <person name="Gaasterland T."/>
            <person name="Ferriera S."/>
            <person name="Johnson J."/>
            <person name="Kravitz S."/>
            <person name="Beeson K."/>
            <person name="Sutton G."/>
            <person name="Rogers Y.-H."/>
            <person name="Friedman R."/>
            <person name="Frazier M."/>
            <person name="Venter J.C."/>
        </authorList>
    </citation>
    <scope>NUCLEOTIDE SEQUENCE [LARGE SCALE GENOMIC DNA]</scope>
    <source>
        <strain evidence="4 5">ATCC 23134</strain>
    </source>
</reference>